<gene>
    <name evidence="10" type="ORF">DV520_08925</name>
</gene>
<dbReference type="GO" id="GO:0006364">
    <property type="term" value="P:rRNA processing"/>
    <property type="evidence" value="ECO:0007669"/>
    <property type="project" value="UniProtKB-KW"/>
</dbReference>
<evidence type="ECO:0000256" key="7">
    <source>
        <dbReference type="ARBA" id="ARBA00022884"/>
    </source>
</evidence>
<sequence>MATRPYPILTVNEKAARAIRAGHPWVYGVETTGPDRPCENGDLVDVVSQKGRWLGTGLLNDHSKIRVRLLSRNTNDRFDEAFWRRRLQYALDYRKTVMGDDFSCARLIFGEADQFPGLTVDLFGDILVTEVLSLGMEVRKSLLYSLLVELLAGYGVAVRAIYERNEAPLRDKEGLPREKGFYPLPGLATDLDGHITLVENGISYDVDYINGQKTGFFLDQKYNRRAAAALAPGRRILDCCTHTGAFALNCAKAGAAHVTAVDISQDAVALTRRNVARNGLEDRVDVVKADVFSLLTELAREKKHPYDYIILDPPAFTKSGATVKNAYRGYKEINLKAMKLLPRGGYLATCSCSHFMTPDLFRRMLWEAAADAAVSLRQIADRRQAPDHPILWGVPETEYLKFYLFQVI</sequence>
<dbReference type="InterPro" id="IPR019614">
    <property type="entry name" value="SAM-dep_methyl-trfase"/>
</dbReference>
<dbReference type="SUPFAM" id="SSF88697">
    <property type="entry name" value="PUA domain-like"/>
    <property type="match status" value="1"/>
</dbReference>
<dbReference type="Gene3D" id="3.40.50.150">
    <property type="entry name" value="Vaccinia Virus protein VP39"/>
    <property type="match status" value="1"/>
</dbReference>
<dbReference type="GO" id="GO:0032259">
    <property type="term" value="P:methylation"/>
    <property type="evidence" value="ECO:0007669"/>
    <property type="project" value="UniProtKB-KW"/>
</dbReference>
<dbReference type="Gene3D" id="2.30.130.10">
    <property type="entry name" value="PUA domain"/>
    <property type="match status" value="1"/>
</dbReference>
<keyword evidence="5 10" id="KW-0808">Transferase</keyword>
<dbReference type="CDD" id="cd21153">
    <property type="entry name" value="PUA_RlmI"/>
    <property type="match status" value="1"/>
</dbReference>
<comment type="subcellular location">
    <subcellularLocation>
        <location evidence="1">Cytoplasm</location>
    </subcellularLocation>
</comment>
<dbReference type="InterPro" id="IPR015947">
    <property type="entry name" value="PUA-like_sf"/>
</dbReference>
<evidence type="ECO:0000313" key="11">
    <source>
        <dbReference type="Proteomes" id="UP000260649"/>
    </source>
</evidence>
<evidence type="ECO:0000259" key="9">
    <source>
        <dbReference type="SMART" id="SM00359"/>
    </source>
</evidence>
<keyword evidence="2" id="KW-0963">Cytoplasm</keyword>
<dbReference type="PANTHER" id="PTHR42873:SF1">
    <property type="entry name" value="S-ADENOSYLMETHIONINE-DEPENDENT METHYLTRANSFERASE DOMAIN-CONTAINING PROTEIN"/>
    <property type="match status" value="1"/>
</dbReference>
<organism evidence="10 11">
    <name type="scientific">Evtepia gabavorous</name>
    <dbReference type="NCBI Taxonomy" id="2211183"/>
    <lineage>
        <taxon>Bacteria</taxon>
        <taxon>Bacillati</taxon>
        <taxon>Bacillota</taxon>
        <taxon>Clostridia</taxon>
        <taxon>Eubacteriales</taxon>
        <taxon>Evtepia</taxon>
    </lineage>
</organism>
<dbReference type="AlphaFoldDB" id="A0A3E2B243"/>
<evidence type="ECO:0000256" key="2">
    <source>
        <dbReference type="ARBA" id="ARBA00022490"/>
    </source>
</evidence>
<evidence type="ECO:0000256" key="5">
    <source>
        <dbReference type="ARBA" id="ARBA00022679"/>
    </source>
</evidence>
<evidence type="ECO:0000256" key="4">
    <source>
        <dbReference type="ARBA" id="ARBA00022603"/>
    </source>
</evidence>
<evidence type="ECO:0000256" key="3">
    <source>
        <dbReference type="ARBA" id="ARBA00022552"/>
    </source>
</evidence>
<reference evidence="10 11" key="1">
    <citation type="submission" date="2018-07" db="EMBL/GenBank/DDBJ databases">
        <title>GABA Modulating Bacteria of the Human Gut Microbiota.</title>
        <authorList>
            <person name="Strandwitz P."/>
            <person name="Kim K.H."/>
            <person name="Terekhova D."/>
            <person name="Liu J.K."/>
            <person name="Sharma A."/>
            <person name="Levering J."/>
            <person name="Mcdonald D."/>
            <person name="Dietrich D."/>
            <person name="Ramadhar T.R."/>
            <person name="Lekbua A."/>
            <person name="Mroue N."/>
            <person name="Liston C."/>
            <person name="Stewart E.J."/>
            <person name="Dubin M.J."/>
            <person name="Zengler K."/>
            <person name="Knight R."/>
            <person name="Gilbert J.A."/>
            <person name="Clardy J."/>
            <person name="Lewis K."/>
        </authorList>
    </citation>
    <scope>NUCLEOTIDE SEQUENCE [LARGE SCALE GENOMIC DNA]</scope>
    <source>
        <strain evidence="10 11">KLE1738</strain>
    </source>
</reference>
<evidence type="ECO:0000256" key="1">
    <source>
        <dbReference type="ARBA" id="ARBA00004496"/>
    </source>
</evidence>
<dbReference type="InterPro" id="IPR041532">
    <property type="entry name" value="RlmI-like_PUA"/>
</dbReference>
<keyword evidence="4 10" id="KW-0489">Methyltransferase</keyword>
<dbReference type="CDD" id="cd02440">
    <property type="entry name" value="AdoMet_MTases"/>
    <property type="match status" value="1"/>
</dbReference>
<feature type="domain" description="PUA" evidence="9">
    <location>
        <begin position="7"/>
        <end position="92"/>
    </location>
</feature>
<name>A0A3E2B243_9FIRM</name>
<dbReference type="PANTHER" id="PTHR42873">
    <property type="entry name" value="RIBOSOMAL RNA LARGE SUBUNIT METHYLTRANSFERASE"/>
    <property type="match status" value="1"/>
</dbReference>
<comment type="caution">
    <text evidence="10">The sequence shown here is derived from an EMBL/GenBank/DDBJ whole genome shotgun (WGS) entry which is preliminary data.</text>
</comment>
<dbReference type="InterPro" id="IPR029063">
    <property type="entry name" value="SAM-dependent_MTases_sf"/>
</dbReference>
<keyword evidence="6" id="KW-0949">S-adenosyl-L-methionine</keyword>
<proteinExistence type="inferred from homology"/>
<evidence type="ECO:0000313" key="10">
    <source>
        <dbReference type="EMBL" id="RFT06118.1"/>
    </source>
</evidence>
<dbReference type="SMART" id="SM00359">
    <property type="entry name" value="PUA"/>
    <property type="match status" value="1"/>
</dbReference>
<keyword evidence="11" id="KW-1185">Reference proteome</keyword>
<accession>A0A3E2B243</accession>
<dbReference type="SUPFAM" id="SSF53335">
    <property type="entry name" value="S-adenosyl-L-methionine-dependent methyltransferases"/>
    <property type="match status" value="1"/>
</dbReference>
<dbReference type="CDD" id="cd11572">
    <property type="entry name" value="RlmI_M_like"/>
    <property type="match status" value="1"/>
</dbReference>
<dbReference type="InterPro" id="IPR036974">
    <property type="entry name" value="PUA_sf"/>
</dbReference>
<dbReference type="Pfam" id="PF10672">
    <property type="entry name" value="Methyltrans_SAM"/>
    <property type="match status" value="1"/>
</dbReference>
<comment type="similarity">
    <text evidence="8">Belongs to the methyltransferase superfamily. RlmI family.</text>
</comment>
<dbReference type="PROSITE" id="PS50890">
    <property type="entry name" value="PUA"/>
    <property type="match status" value="1"/>
</dbReference>
<dbReference type="RefSeq" id="WP_117142489.1">
    <property type="nucleotide sequence ID" value="NZ_CAKXKJ010000007.1"/>
</dbReference>
<keyword evidence="3" id="KW-0698">rRNA processing</keyword>
<dbReference type="Gene3D" id="3.30.750.80">
    <property type="entry name" value="RNA methyltransferase domain (HRMD) like"/>
    <property type="match status" value="1"/>
</dbReference>
<evidence type="ECO:0000256" key="8">
    <source>
        <dbReference type="ARBA" id="ARBA00038091"/>
    </source>
</evidence>
<dbReference type="InterPro" id="IPR002478">
    <property type="entry name" value="PUA"/>
</dbReference>
<keyword evidence="7" id="KW-0694">RNA-binding</keyword>
<dbReference type="GO" id="GO:0005737">
    <property type="term" value="C:cytoplasm"/>
    <property type="evidence" value="ECO:0007669"/>
    <property type="project" value="UniProtKB-SubCell"/>
</dbReference>
<dbReference type="GO" id="GO:0003723">
    <property type="term" value="F:RNA binding"/>
    <property type="evidence" value="ECO:0007669"/>
    <property type="project" value="UniProtKB-KW"/>
</dbReference>
<dbReference type="GeneID" id="97995853"/>
<dbReference type="OrthoDB" id="9805492at2"/>
<dbReference type="Pfam" id="PF17785">
    <property type="entry name" value="PUA_3"/>
    <property type="match status" value="1"/>
</dbReference>
<evidence type="ECO:0000256" key="6">
    <source>
        <dbReference type="ARBA" id="ARBA00022691"/>
    </source>
</evidence>
<protein>
    <submittedName>
        <fullName evidence="10">Class I SAM-dependent rRNA methyltransferase</fullName>
    </submittedName>
</protein>
<dbReference type="GO" id="GO:0008168">
    <property type="term" value="F:methyltransferase activity"/>
    <property type="evidence" value="ECO:0007669"/>
    <property type="project" value="UniProtKB-KW"/>
</dbReference>
<dbReference type="Proteomes" id="UP000260649">
    <property type="component" value="Unassembled WGS sequence"/>
</dbReference>
<dbReference type="EMBL" id="QQRQ01000016">
    <property type="protein sequence ID" value="RFT06118.1"/>
    <property type="molecule type" value="Genomic_DNA"/>
</dbReference>